<dbReference type="Pfam" id="PF00207">
    <property type="entry name" value="A2M"/>
    <property type="match status" value="1"/>
</dbReference>
<dbReference type="Gene3D" id="2.60.40.1940">
    <property type="match status" value="1"/>
</dbReference>
<dbReference type="PANTHER" id="PTHR11412">
    <property type="entry name" value="MACROGLOBULIN / COMPLEMENT"/>
    <property type="match status" value="1"/>
</dbReference>
<name>A0A9N9WXM9_9DIPT</name>
<dbReference type="Gene3D" id="2.60.40.690">
    <property type="entry name" value="Alpha-macroglobulin, receptor-binding domain"/>
    <property type="match status" value="1"/>
</dbReference>
<dbReference type="SMART" id="SM01359">
    <property type="entry name" value="A2M_N_2"/>
    <property type="match status" value="1"/>
</dbReference>
<dbReference type="Pfam" id="PF07678">
    <property type="entry name" value="TED_complement"/>
    <property type="match status" value="1"/>
</dbReference>
<reference evidence="7" key="1">
    <citation type="submission" date="2022-01" db="EMBL/GenBank/DDBJ databases">
        <authorList>
            <person name="King R."/>
        </authorList>
    </citation>
    <scope>NUCLEOTIDE SEQUENCE</scope>
</reference>
<dbReference type="Proteomes" id="UP001153620">
    <property type="component" value="Chromosome 4"/>
</dbReference>
<feature type="domain" description="Alpha-2-macroglobulin" evidence="6">
    <location>
        <begin position="642"/>
        <end position="733"/>
    </location>
</feature>
<dbReference type="GO" id="GO:0005615">
    <property type="term" value="C:extracellular space"/>
    <property type="evidence" value="ECO:0007669"/>
    <property type="project" value="InterPro"/>
</dbReference>
<dbReference type="SUPFAM" id="SSF49410">
    <property type="entry name" value="Alpha-macroglobulin receptor domain"/>
    <property type="match status" value="1"/>
</dbReference>
<dbReference type="InterPro" id="IPR011626">
    <property type="entry name" value="Alpha-macroglobulin_TED"/>
</dbReference>
<proteinExistence type="predicted"/>
<dbReference type="Gene3D" id="2.60.40.1930">
    <property type="match status" value="2"/>
</dbReference>
<dbReference type="CDD" id="cd02891">
    <property type="entry name" value="A2M_like"/>
    <property type="match status" value="1"/>
</dbReference>
<evidence type="ECO:0000256" key="1">
    <source>
        <dbReference type="ARBA" id="ARBA00022729"/>
    </source>
</evidence>
<evidence type="ECO:0000256" key="3">
    <source>
        <dbReference type="ARBA" id="ARBA00023157"/>
    </source>
</evidence>
<dbReference type="InterPro" id="IPR050473">
    <property type="entry name" value="A2M/Complement_sys"/>
</dbReference>
<dbReference type="OrthoDB" id="9998011at2759"/>
<protein>
    <submittedName>
        <fullName evidence="7">Uncharacterized protein</fullName>
    </submittedName>
</protein>
<feature type="chain" id="PRO_5040354361" evidence="4">
    <location>
        <begin position="21"/>
        <end position="1309"/>
    </location>
</feature>
<keyword evidence="3" id="KW-1015">Disulfide bond</keyword>
<evidence type="ECO:0000256" key="4">
    <source>
        <dbReference type="SAM" id="SignalP"/>
    </source>
</evidence>
<dbReference type="GO" id="GO:0004866">
    <property type="term" value="F:endopeptidase inhibitor activity"/>
    <property type="evidence" value="ECO:0007669"/>
    <property type="project" value="InterPro"/>
</dbReference>
<dbReference type="PANTHER" id="PTHR11412:SF136">
    <property type="entry name" value="CD109 ANTIGEN"/>
    <property type="match status" value="1"/>
</dbReference>
<dbReference type="SMART" id="SM01360">
    <property type="entry name" value="A2M"/>
    <property type="match status" value="1"/>
</dbReference>
<dbReference type="Pfam" id="PF07703">
    <property type="entry name" value="A2M_BRD"/>
    <property type="match status" value="1"/>
</dbReference>
<evidence type="ECO:0000313" key="8">
    <source>
        <dbReference type="Proteomes" id="UP001153620"/>
    </source>
</evidence>
<dbReference type="Gene3D" id="2.60.120.1540">
    <property type="match status" value="1"/>
</dbReference>
<dbReference type="InterPro" id="IPR001599">
    <property type="entry name" value="Macroglobln_a2"/>
</dbReference>
<dbReference type="SUPFAM" id="SSF48239">
    <property type="entry name" value="Terpenoid cyclases/Protein prenyltransferases"/>
    <property type="match status" value="1"/>
</dbReference>
<dbReference type="InterPro" id="IPR036595">
    <property type="entry name" value="A-macroglobulin_rcpt-bd_sf"/>
</dbReference>
<evidence type="ECO:0000313" key="7">
    <source>
        <dbReference type="EMBL" id="CAG9810237.1"/>
    </source>
</evidence>
<dbReference type="EMBL" id="OU895880">
    <property type="protein sequence ID" value="CAG9810237.1"/>
    <property type="molecule type" value="Genomic_DNA"/>
</dbReference>
<dbReference type="Pfam" id="PF01835">
    <property type="entry name" value="MG2"/>
    <property type="match status" value="1"/>
</dbReference>
<dbReference type="InterPro" id="IPR011625">
    <property type="entry name" value="A2M_N_BRD"/>
</dbReference>
<keyword evidence="1 4" id="KW-0732">Signal</keyword>
<dbReference type="InterPro" id="IPR008930">
    <property type="entry name" value="Terpenoid_cyclase/PrenylTrfase"/>
</dbReference>
<keyword evidence="8" id="KW-1185">Reference proteome</keyword>
<dbReference type="Pfam" id="PF07677">
    <property type="entry name" value="A2M_recep"/>
    <property type="match status" value="1"/>
</dbReference>
<organism evidence="7 8">
    <name type="scientific">Chironomus riparius</name>
    <dbReference type="NCBI Taxonomy" id="315576"/>
    <lineage>
        <taxon>Eukaryota</taxon>
        <taxon>Metazoa</taxon>
        <taxon>Ecdysozoa</taxon>
        <taxon>Arthropoda</taxon>
        <taxon>Hexapoda</taxon>
        <taxon>Insecta</taxon>
        <taxon>Pterygota</taxon>
        <taxon>Neoptera</taxon>
        <taxon>Endopterygota</taxon>
        <taxon>Diptera</taxon>
        <taxon>Nematocera</taxon>
        <taxon>Chironomoidea</taxon>
        <taxon>Chironomidae</taxon>
        <taxon>Chironominae</taxon>
        <taxon>Chironomus</taxon>
    </lineage>
</organism>
<dbReference type="Gene3D" id="1.50.10.20">
    <property type="match status" value="1"/>
</dbReference>
<keyword evidence="2" id="KW-0882">Thioester bond</keyword>
<dbReference type="InterPro" id="IPR009048">
    <property type="entry name" value="A-macroglobulin_rcpt-bd"/>
</dbReference>
<feature type="signal peptide" evidence="4">
    <location>
        <begin position="1"/>
        <end position="20"/>
    </location>
</feature>
<accession>A0A9N9WXM9</accession>
<feature type="domain" description="Alpha-2-macroglobulin bait region" evidence="5">
    <location>
        <begin position="430"/>
        <end position="563"/>
    </location>
</feature>
<evidence type="ECO:0000256" key="2">
    <source>
        <dbReference type="ARBA" id="ARBA00022966"/>
    </source>
</evidence>
<dbReference type="InterPro" id="IPR002890">
    <property type="entry name" value="MG2"/>
</dbReference>
<gene>
    <name evidence="7" type="ORF">CHIRRI_LOCUS13054</name>
</gene>
<evidence type="ECO:0000259" key="5">
    <source>
        <dbReference type="SMART" id="SM01359"/>
    </source>
</evidence>
<evidence type="ECO:0000259" key="6">
    <source>
        <dbReference type="SMART" id="SM01360"/>
    </source>
</evidence>
<sequence length="1309" mass="149005">MKLRFALFFLLVTNLTFCYCEKIALLGSPYLSNSSYKFYLITDGMIPQSTVNVNLNTDDNPIELKTFDDFSKNLIESDFAVENSNNYELKVTITKCSQSVNLIRTSEQPMIFISFNKPIYKTGEEINFKVFVLNQKLIPLKDYKKMDIAVFDSNKNAVKIVKDAMGDQFGIFRESLQIADDPYLGNWMIQVLIGDKNVTKSFEVQKYDEGDIEVLIDAPSTVAHSDRRMYMSIYAKNSDDNFVRGTASISLKASFVGQRDAKINKPNFKEVELNSFKTSITLDFSEDLDLRFPTSDMILMFEAKVTEKSSKISKTAQKEIKLIHKGRNTIQVIGKKYFRPTFMYQLKIRVKTLDGKADNSFNQLSMELQYSNDRPSDAKKYNINLNKGETVQYLQPTKDTKKIIVNLEFGGTKLTKEIHVLPTFGVEEFIQVTVVSKSTKVGDQVKLTVNATEEMNELHLVVFGLQGIVYSNKFPGSVDKDIFEVSFELTEEMKPEARGIVFYVRNGVMIYDEFSVLLGFSIDNSLELTADKDAKPNTMTTIGVKTEVGAQVFLTAIDSTSALLKRNYEISRTDIYNELVYYLNKKFPGVSRYQLEKLNAYILEPLINGQNCGSELSSRTNIASDDEEEVRDNEVHQYFPKVYFDDSFNSTSLDIQNKQMQVPNSLSTLKLYGISVHKTKGFTVAKVQPEISVKEELLIQIEVPSLIRTNEIVRAAVSAFNFQNSLQNGKIVVTIENGFFMDEEESKIKKDCLIFSRHNSVDSLTFNEPLPANGKPVTVKFLVSTDQQKPIKIKAKVTANDDTYESEKVIDVLGQYMMEKTNLMSYLIESKGSNKFEKKIDFSSKDLKSNDVYITLHGDLFGAAFSGLEAIFNKSMVLPEEKLLKFAASIIIYKFTELDGFHNEAVNIKAMNDMIKGYQESLPILQKLIKENQESQSWFASFIAGILIDASEFISVDSKVIDDLLDFIKNKLGSKESFDYKKLDDLHRDIDSGAVRKTVQTALITNTLLKRKEKFGGQISKLIKYIKNNSGGSDYVKAIVAYTLTLNGDTSEAKPDYTKTLPKDKSANVELLSYIIQTKILTDSDPKDEVDMLICNHRNADGGFYSPYDTVLGLQALYEYTKYKGISTNHADYEIGRNKGTLNLFESVTFKVSKGDTIKLNRNVLAYASLYFHQKQDKPTKIFTISYNKEKSSDTYTHLEFKFTPPEKNPMQSNQFVLEVEIARGHRFVELAETDATINKFELKKHGTAAVFYINYMEINKKYKLAIRTSKVYDFYATESQIIWLYDYYRPNLRGIAWIVQDNNAKNCQ</sequence>
<reference evidence="7" key="2">
    <citation type="submission" date="2022-10" db="EMBL/GenBank/DDBJ databases">
        <authorList>
            <consortium name="ENA_rothamsted_submissions"/>
            <consortium name="culmorum"/>
            <person name="King R."/>
        </authorList>
    </citation>
    <scope>NUCLEOTIDE SEQUENCE</scope>
</reference>